<dbReference type="AlphaFoldDB" id="A0A5N4A3I6"/>
<dbReference type="EMBL" id="VVIM01000011">
    <property type="protein sequence ID" value="KAB0791904.1"/>
    <property type="molecule type" value="Genomic_DNA"/>
</dbReference>
<protein>
    <submittedName>
        <fullName evidence="2">Uncharacterized protein</fullName>
    </submittedName>
</protein>
<evidence type="ECO:0000313" key="3">
    <source>
        <dbReference type="Proteomes" id="UP000327044"/>
    </source>
</evidence>
<reference evidence="2 3" key="1">
    <citation type="journal article" date="2018" name="Elife">
        <title>Firefly genomes illuminate parallel origins of bioluminescence in beetles.</title>
        <authorList>
            <person name="Fallon T.R."/>
            <person name="Lower S.E."/>
            <person name="Chang C.H."/>
            <person name="Bessho-Uehara M."/>
            <person name="Martin G.J."/>
            <person name="Bewick A.J."/>
            <person name="Behringer M."/>
            <person name="Debat H.J."/>
            <person name="Wong I."/>
            <person name="Day J.C."/>
            <person name="Suvorov A."/>
            <person name="Silva C.J."/>
            <person name="Stanger-Hall K.F."/>
            <person name="Hall D.W."/>
            <person name="Schmitz R.J."/>
            <person name="Nelson D.R."/>
            <person name="Lewis S.M."/>
            <person name="Shigenobu S."/>
            <person name="Bybee S.M."/>
            <person name="Larracuente A.M."/>
            <person name="Oba Y."/>
            <person name="Weng J.K."/>
        </authorList>
    </citation>
    <scope>NUCLEOTIDE SEQUENCE [LARGE SCALE GENOMIC DNA]</scope>
    <source>
        <strain evidence="2">1611_PpyrPB1</strain>
        <tissue evidence="2">Whole body</tissue>
    </source>
</reference>
<keyword evidence="1" id="KW-0732">Signal</keyword>
<sequence>MNYLVFILSFVAFQAIGSSAESNAVKLKKTIDCVNEQMASLTSAEQVALAVFMKTVHGVLQPLQLEDDLMHCLEDLGDPPVALEAVHTAECIGNIIVDSATPTQDLLYGSMNGLMKLYMKNVPSLKHCS</sequence>
<gene>
    <name evidence="2" type="ORF">PPYR_03704</name>
</gene>
<dbReference type="Proteomes" id="UP000327044">
    <property type="component" value="Unassembled WGS sequence"/>
</dbReference>
<organism evidence="2 3">
    <name type="scientific">Photinus pyralis</name>
    <name type="common">Common eastern firefly</name>
    <name type="synonym">Lampyris pyralis</name>
    <dbReference type="NCBI Taxonomy" id="7054"/>
    <lineage>
        <taxon>Eukaryota</taxon>
        <taxon>Metazoa</taxon>
        <taxon>Ecdysozoa</taxon>
        <taxon>Arthropoda</taxon>
        <taxon>Hexapoda</taxon>
        <taxon>Insecta</taxon>
        <taxon>Pterygota</taxon>
        <taxon>Neoptera</taxon>
        <taxon>Endopterygota</taxon>
        <taxon>Coleoptera</taxon>
        <taxon>Polyphaga</taxon>
        <taxon>Elateriformia</taxon>
        <taxon>Elateroidea</taxon>
        <taxon>Lampyridae</taxon>
        <taxon>Lampyrinae</taxon>
        <taxon>Photinus</taxon>
    </lineage>
</organism>
<dbReference type="InParanoid" id="A0A5N4A3I6"/>
<feature type="chain" id="PRO_5024446798" evidence="1">
    <location>
        <begin position="21"/>
        <end position="129"/>
    </location>
</feature>
<proteinExistence type="predicted"/>
<keyword evidence="3" id="KW-1185">Reference proteome</keyword>
<accession>A0A5N4A3I6</accession>
<comment type="caution">
    <text evidence="2">The sequence shown here is derived from an EMBL/GenBank/DDBJ whole genome shotgun (WGS) entry which is preliminary data.</text>
</comment>
<feature type="signal peptide" evidence="1">
    <location>
        <begin position="1"/>
        <end position="20"/>
    </location>
</feature>
<name>A0A5N4A3I6_PHOPY</name>
<evidence type="ECO:0000256" key="1">
    <source>
        <dbReference type="SAM" id="SignalP"/>
    </source>
</evidence>
<evidence type="ECO:0000313" key="2">
    <source>
        <dbReference type="EMBL" id="KAB0791904.1"/>
    </source>
</evidence>